<organism evidence="2 3">
    <name type="scientific">Apiospora rasikravindrae</name>
    <dbReference type="NCBI Taxonomy" id="990691"/>
    <lineage>
        <taxon>Eukaryota</taxon>
        <taxon>Fungi</taxon>
        <taxon>Dikarya</taxon>
        <taxon>Ascomycota</taxon>
        <taxon>Pezizomycotina</taxon>
        <taxon>Sordariomycetes</taxon>
        <taxon>Xylariomycetidae</taxon>
        <taxon>Amphisphaeriales</taxon>
        <taxon>Apiosporaceae</taxon>
        <taxon>Apiospora</taxon>
    </lineage>
</organism>
<dbReference type="Proteomes" id="UP001444661">
    <property type="component" value="Unassembled WGS sequence"/>
</dbReference>
<accession>A0ABR1U325</accession>
<name>A0ABR1U325_9PEZI</name>
<dbReference type="Pfam" id="PF00856">
    <property type="entry name" value="SET"/>
    <property type="match status" value="1"/>
</dbReference>
<dbReference type="SUPFAM" id="SSF82199">
    <property type="entry name" value="SET domain"/>
    <property type="match status" value="1"/>
</dbReference>
<dbReference type="Gene3D" id="2.170.270.10">
    <property type="entry name" value="SET domain"/>
    <property type="match status" value="1"/>
</dbReference>
<sequence length="251" mass="28752">MFVSPAQFRRLRRRDRSERLQRYNICKTDDRGLGVFARGDIPRSTIIIEEKPLLTLKRAHLRPRRRRDGTALKPIPWQLTVNHLYNALAPEKKDLYDTLSFAEESLADSEWDDIQLSPHRRADPAASEKETLMIAATRDIRKDEEITIAYTEPMVPAKERREDLAPYGFECDCAACKGPDATMHDVRRQALMSLEEQLSDYDLVQSDIEEPKIALGLALAFAHLLKNTGITGQLLDETYVHSTFWDLSTAL</sequence>
<dbReference type="CDD" id="cd20071">
    <property type="entry name" value="SET_SMYD"/>
    <property type="match status" value="1"/>
</dbReference>
<dbReference type="InterPro" id="IPR053185">
    <property type="entry name" value="SET_domain_protein"/>
</dbReference>
<dbReference type="EMBL" id="JAQQWK010000002">
    <property type="protein sequence ID" value="KAK8052490.1"/>
    <property type="molecule type" value="Genomic_DNA"/>
</dbReference>
<dbReference type="InterPro" id="IPR001214">
    <property type="entry name" value="SET_dom"/>
</dbReference>
<dbReference type="PANTHER" id="PTHR47332">
    <property type="entry name" value="SET DOMAIN-CONTAINING PROTEIN 5"/>
    <property type="match status" value="1"/>
</dbReference>
<feature type="domain" description="SET" evidence="1">
    <location>
        <begin position="18"/>
        <end position="151"/>
    </location>
</feature>
<dbReference type="PROSITE" id="PS50280">
    <property type="entry name" value="SET"/>
    <property type="match status" value="1"/>
</dbReference>
<protein>
    <recommendedName>
        <fullName evidence="1">SET domain-containing protein</fullName>
    </recommendedName>
</protein>
<dbReference type="InterPro" id="IPR046341">
    <property type="entry name" value="SET_dom_sf"/>
</dbReference>
<proteinExistence type="predicted"/>
<evidence type="ECO:0000259" key="1">
    <source>
        <dbReference type="PROSITE" id="PS50280"/>
    </source>
</evidence>
<evidence type="ECO:0000313" key="2">
    <source>
        <dbReference type="EMBL" id="KAK8052490.1"/>
    </source>
</evidence>
<reference evidence="2 3" key="1">
    <citation type="submission" date="2023-01" db="EMBL/GenBank/DDBJ databases">
        <title>Analysis of 21 Apiospora genomes using comparative genomics revels a genus with tremendous synthesis potential of carbohydrate active enzymes and secondary metabolites.</title>
        <authorList>
            <person name="Sorensen T."/>
        </authorList>
    </citation>
    <scope>NUCLEOTIDE SEQUENCE [LARGE SCALE GENOMIC DNA]</scope>
    <source>
        <strain evidence="2 3">CBS 33761</strain>
    </source>
</reference>
<gene>
    <name evidence="2" type="ORF">PG993_003875</name>
</gene>
<dbReference type="PANTHER" id="PTHR47332:SF4">
    <property type="entry name" value="SET DOMAIN-CONTAINING PROTEIN 5"/>
    <property type="match status" value="1"/>
</dbReference>
<evidence type="ECO:0000313" key="3">
    <source>
        <dbReference type="Proteomes" id="UP001444661"/>
    </source>
</evidence>
<keyword evidence="3" id="KW-1185">Reference proteome</keyword>
<comment type="caution">
    <text evidence="2">The sequence shown here is derived from an EMBL/GenBank/DDBJ whole genome shotgun (WGS) entry which is preliminary data.</text>
</comment>